<evidence type="ECO:0000313" key="6">
    <source>
        <dbReference type="EMBL" id="KTW32718.1"/>
    </source>
</evidence>
<dbReference type="InterPro" id="IPR057460">
    <property type="entry name" value="CAF17_C"/>
</dbReference>
<comment type="subcellular location">
    <subcellularLocation>
        <location evidence="1">Mitochondrion matrix</location>
    </subcellularLocation>
</comment>
<gene>
    <name evidence="6" type="ORF">T551_00203</name>
</gene>
<dbReference type="PANTHER" id="PTHR22602:SF0">
    <property type="entry name" value="TRANSFERASE CAF17, MITOCHONDRIAL-RELATED"/>
    <property type="match status" value="1"/>
</dbReference>
<keyword evidence="3" id="KW-0496">Mitochondrion</keyword>
<accession>A0A0W4ZWI6</accession>
<evidence type="ECO:0000259" key="5">
    <source>
        <dbReference type="Pfam" id="PF25455"/>
    </source>
</evidence>
<protein>
    <recommendedName>
        <fullName evidence="5">CAF17 C-terminal domain-containing protein</fullName>
    </recommendedName>
</protein>
<dbReference type="Proteomes" id="UP000053447">
    <property type="component" value="Unassembled WGS sequence"/>
</dbReference>
<comment type="caution">
    <text evidence="6">The sequence shown here is derived from an EMBL/GenBank/DDBJ whole genome shotgun (WGS) entry which is preliminary data.</text>
</comment>
<feature type="domain" description="CAF17 C-terminal" evidence="5">
    <location>
        <begin position="259"/>
        <end position="360"/>
    </location>
</feature>
<dbReference type="PANTHER" id="PTHR22602">
    <property type="entry name" value="TRANSFERASE CAF17, MITOCHONDRIAL-RELATED"/>
    <property type="match status" value="1"/>
</dbReference>
<dbReference type="EMBL" id="LFWA01000001">
    <property type="protein sequence ID" value="KTW32718.1"/>
    <property type="molecule type" value="Genomic_DNA"/>
</dbReference>
<dbReference type="InterPro" id="IPR027266">
    <property type="entry name" value="TrmE/GcvT-like"/>
</dbReference>
<dbReference type="NCBIfam" id="TIGR03317">
    <property type="entry name" value="ygfZ_signature"/>
    <property type="match status" value="1"/>
</dbReference>
<dbReference type="eggNOG" id="KOG2929">
    <property type="taxonomic scope" value="Eukaryota"/>
</dbReference>
<name>A0A0W4ZWI6_PNEJ7</name>
<dbReference type="GO" id="GO:0005759">
    <property type="term" value="C:mitochondrial matrix"/>
    <property type="evidence" value="ECO:0007669"/>
    <property type="project" value="UniProtKB-SubCell"/>
</dbReference>
<dbReference type="Pfam" id="PF25455">
    <property type="entry name" value="Beta-barrel_CAF17_C"/>
    <property type="match status" value="1"/>
</dbReference>
<dbReference type="OrthoDB" id="191995at2759"/>
<evidence type="ECO:0000256" key="2">
    <source>
        <dbReference type="ARBA" id="ARBA00022946"/>
    </source>
</evidence>
<sequence length="368" mass="42490">MKAIKNLTQKYHLLKHNYLCHFYSTFKEPFNKGMTRLSPDRQLIEIYGTDARKFLQSMISNNIPQSGPNVGVFAGFLQPQGRILCDVFIYPVVHNTIWRKNRGGQYNNDEEAFFIECDSQSVENLIDHLKRYKLRSKLSLRLVNNEEWNIWSSWGVDISESNEKNEIIGCRDYRAPGLGRRDILPGNAKPEFEANEMPPESYKIRRYLYGVPEGPNEIFENIAFPIESCIDYMGGINFYKGCYIGQELTTRIYHTGVVRKRIVPISLYNSDNSPPSKLEYIPSTKVHMPMKASPIVRQDAKEKNVGKFCSGIGNIGLGLMRLDSVFIESEKDKKCIINYVDEHNNDCTIGVKAFQPWWWPPKQISNYC</sequence>
<dbReference type="Gene3D" id="3.30.1360.120">
    <property type="entry name" value="Probable tRNA modification gtpase trme, domain 1"/>
    <property type="match status" value="2"/>
</dbReference>
<dbReference type="RefSeq" id="XP_018231410.1">
    <property type="nucleotide sequence ID" value="XM_018372470.1"/>
</dbReference>
<dbReference type="SUPFAM" id="SSF103025">
    <property type="entry name" value="Folate-binding domain"/>
    <property type="match status" value="1"/>
</dbReference>
<evidence type="ECO:0000256" key="3">
    <source>
        <dbReference type="ARBA" id="ARBA00023128"/>
    </source>
</evidence>
<dbReference type="VEuPathDB" id="FungiDB:T551_00203"/>
<keyword evidence="2" id="KW-0809">Transit peptide</keyword>
<evidence type="ECO:0000256" key="1">
    <source>
        <dbReference type="ARBA" id="ARBA00004305"/>
    </source>
</evidence>
<proteinExistence type="inferred from homology"/>
<evidence type="ECO:0000313" key="7">
    <source>
        <dbReference type="Proteomes" id="UP000053447"/>
    </source>
</evidence>
<comment type="similarity">
    <text evidence="4">Belongs to the GcvT family. CAF17/IBA57 subfamily.</text>
</comment>
<keyword evidence="7" id="KW-1185">Reference proteome</keyword>
<dbReference type="AlphaFoldDB" id="A0A0W4ZWI6"/>
<dbReference type="InterPro" id="IPR045179">
    <property type="entry name" value="YgfZ/GcvT"/>
</dbReference>
<dbReference type="InterPro" id="IPR017703">
    <property type="entry name" value="YgfZ/GCV_T_CS"/>
</dbReference>
<reference evidence="7" key="1">
    <citation type="journal article" date="2016" name="Nat. Commun.">
        <title>Genome analysis of three Pneumocystis species reveals adaptation mechanisms to life exclusively in mammalian hosts.</title>
        <authorList>
            <person name="Ma L."/>
            <person name="Chen Z."/>
            <person name="Huang D.W."/>
            <person name="Kutty G."/>
            <person name="Ishihara M."/>
            <person name="Wang H."/>
            <person name="Abouelleil A."/>
            <person name="Bishop L."/>
            <person name="Davey E."/>
            <person name="Deng R."/>
            <person name="Deng X."/>
            <person name="Fan L."/>
            <person name="Fantoni G."/>
            <person name="Fitzgerald M."/>
            <person name="Gogineni E."/>
            <person name="Goldberg J.M."/>
            <person name="Handley G."/>
            <person name="Hu X."/>
            <person name="Huber C."/>
            <person name="Jiao X."/>
            <person name="Jones K."/>
            <person name="Levin J.Z."/>
            <person name="Liu Y."/>
            <person name="Macdonald P."/>
            <person name="Melnikov A."/>
            <person name="Raley C."/>
            <person name="Sassi M."/>
            <person name="Sherman B.T."/>
            <person name="Song X."/>
            <person name="Sykes S."/>
            <person name="Tran B."/>
            <person name="Walsh L."/>
            <person name="Xia Y."/>
            <person name="Yang J."/>
            <person name="Young S."/>
            <person name="Zeng Q."/>
            <person name="Zheng X."/>
            <person name="Stephens R."/>
            <person name="Nusbaum C."/>
            <person name="Birren B.W."/>
            <person name="Azadi P."/>
            <person name="Lempicki R.A."/>
            <person name="Cuomo C.A."/>
            <person name="Kovacs J.A."/>
        </authorList>
    </citation>
    <scope>NUCLEOTIDE SEQUENCE [LARGE SCALE GENOMIC DNA]</scope>
    <source>
        <strain evidence="7">RU7</strain>
    </source>
</reference>
<dbReference type="STRING" id="1408657.A0A0W4ZWI6"/>
<organism evidence="6 7">
    <name type="scientific">Pneumocystis jirovecii (strain RU7)</name>
    <name type="common">Human pneumocystis pneumonia agent</name>
    <dbReference type="NCBI Taxonomy" id="1408657"/>
    <lineage>
        <taxon>Eukaryota</taxon>
        <taxon>Fungi</taxon>
        <taxon>Dikarya</taxon>
        <taxon>Ascomycota</taxon>
        <taxon>Taphrinomycotina</taxon>
        <taxon>Pneumocystomycetes</taxon>
        <taxon>Pneumocystaceae</taxon>
        <taxon>Pneumocystis</taxon>
    </lineage>
</organism>
<evidence type="ECO:0000256" key="4">
    <source>
        <dbReference type="ARBA" id="ARBA00093447"/>
    </source>
</evidence>
<dbReference type="GO" id="GO:0016226">
    <property type="term" value="P:iron-sulfur cluster assembly"/>
    <property type="evidence" value="ECO:0007669"/>
    <property type="project" value="TreeGrafter"/>
</dbReference>
<dbReference type="GeneID" id="28938725"/>